<feature type="chain" id="PRO_5018693025" evidence="1">
    <location>
        <begin position="26"/>
        <end position="153"/>
    </location>
</feature>
<keyword evidence="1" id="KW-0732">Signal</keyword>
<gene>
    <name evidence="2" type="ORF">VT98_10096</name>
</gene>
<evidence type="ECO:0000313" key="3">
    <source>
        <dbReference type="Proteomes" id="UP000288086"/>
    </source>
</evidence>
<comment type="caution">
    <text evidence="2">The sequence shown here is derived from an EMBL/GenBank/DDBJ whole genome shotgun (WGS) entry which is preliminary data.</text>
</comment>
<dbReference type="Proteomes" id="UP000288086">
    <property type="component" value="Unassembled WGS sequence"/>
</dbReference>
<name>A0A3S3QWT7_9BACT</name>
<evidence type="ECO:0000256" key="1">
    <source>
        <dbReference type="SAM" id="SignalP"/>
    </source>
</evidence>
<reference evidence="2 3" key="1">
    <citation type="submission" date="2017-01" db="EMBL/GenBank/DDBJ databases">
        <title>The cable genome- insights into the physiology and evolution of filamentous bacteria capable of sulfide oxidation via long distance electron transfer.</title>
        <authorList>
            <person name="Schreiber L."/>
            <person name="Bjerg J.T."/>
            <person name="Boggild A."/>
            <person name="Van De Vossenberg J."/>
            <person name="Meysman F."/>
            <person name="Nielsen L.P."/>
            <person name="Schramm A."/>
            <person name="Kjeldsen K.U."/>
        </authorList>
    </citation>
    <scope>NUCLEOTIDE SEQUENCE [LARGE SCALE GENOMIC DNA]</scope>
    <source>
        <strain evidence="2">A1</strain>
    </source>
</reference>
<protein>
    <submittedName>
        <fullName evidence="2">Uncharacterized protein</fullName>
    </submittedName>
</protein>
<feature type="signal peptide" evidence="1">
    <location>
        <begin position="1"/>
        <end position="25"/>
    </location>
</feature>
<dbReference type="SUPFAM" id="SSF160459">
    <property type="entry name" value="BLRF2-like"/>
    <property type="match status" value="1"/>
</dbReference>
<organism evidence="2 3">
    <name type="scientific">Candidatus Electrothrix communis</name>
    <dbReference type="NCBI Taxonomy" id="1859133"/>
    <lineage>
        <taxon>Bacteria</taxon>
        <taxon>Pseudomonadati</taxon>
        <taxon>Thermodesulfobacteriota</taxon>
        <taxon>Desulfobulbia</taxon>
        <taxon>Desulfobulbales</taxon>
        <taxon>Desulfobulbaceae</taxon>
        <taxon>Candidatus Electrothrix</taxon>
    </lineage>
</organism>
<dbReference type="EMBL" id="MTKP01000009">
    <property type="protein sequence ID" value="RWX49785.1"/>
    <property type="molecule type" value="Genomic_DNA"/>
</dbReference>
<accession>A0A3S3QWT7</accession>
<dbReference type="AlphaFoldDB" id="A0A3S3QWT7"/>
<evidence type="ECO:0000313" key="2">
    <source>
        <dbReference type="EMBL" id="RWX49785.1"/>
    </source>
</evidence>
<keyword evidence="3" id="KW-1185">Reference proteome</keyword>
<sequence>MYLHITILAATILYFSILPFSAAHALAEHIDTQTDGNYCTIPLPDPEELSEDEKEWFTTFQEGTFYVQGWKEITTGILEKIQQERKKEEIQRSLNHLGIRIGCEWSKKNDVRKIDTDMLEQWGSELQKAAEDNPNKLPIVIANIQQKVFELVE</sequence>
<proteinExistence type="predicted"/>